<dbReference type="InterPro" id="IPR013785">
    <property type="entry name" value="Aldolase_TIM"/>
</dbReference>
<dbReference type="RefSeq" id="WP_284323641.1">
    <property type="nucleotide sequence ID" value="NZ_BSPP01000002.1"/>
</dbReference>
<dbReference type="Proteomes" id="UP001157355">
    <property type="component" value="Unassembled WGS sequence"/>
</dbReference>
<organism evidence="5 6">
    <name type="scientific">Cypionkella aquatica</name>
    <dbReference type="NCBI Taxonomy" id="1756042"/>
    <lineage>
        <taxon>Bacteria</taxon>
        <taxon>Pseudomonadati</taxon>
        <taxon>Pseudomonadota</taxon>
        <taxon>Alphaproteobacteria</taxon>
        <taxon>Rhodobacterales</taxon>
        <taxon>Paracoccaceae</taxon>
        <taxon>Cypionkella</taxon>
    </lineage>
</organism>
<evidence type="ECO:0000256" key="1">
    <source>
        <dbReference type="ARBA" id="ARBA00001917"/>
    </source>
</evidence>
<dbReference type="SUPFAM" id="SSF51395">
    <property type="entry name" value="FMN-linked oxidoreductases"/>
    <property type="match status" value="1"/>
</dbReference>
<accession>A0AA37U036</accession>
<sequence>MTASIFAPTKMGPHSLQNRVVMNPMTRSRADVDAVPTPIMAEYYGQRGTAGLIVTEGTAPSPNGRGYARTPGLWNDAQVAGWTPVTAAAHAKGAKIFAQIMHTGRVSHAGNMPEGAKIVAPSAIALAGQMYTDAAGMQDYPVPQEMTEADIQQAKAEFVTAAKNAIAAGFDGVELHAANGYLLEQFISPDTNKRVDGWGGSVANRSRFLLEVAQEVVAAIGGDKVGVRISPYGMASGMAAYAEVDETYLALMARLAEIGLIYVHLVDHAAMGNPAIPAEFRAKLKAAWPRTFIVGGSVDAASAQAAVDAGAADLVGFGRAFIANPDLVARMQAGASLAAPDSATFYTPGEKGYTDYPALG</sequence>
<evidence type="ECO:0000256" key="2">
    <source>
        <dbReference type="ARBA" id="ARBA00005979"/>
    </source>
</evidence>
<gene>
    <name evidence="5" type="primary">morB</name>
    <name evidence="5" type="ORF">GCM10010873_03930</name>
</gene>
<dbReference type="InterPro" id="IPR045247">
    <property type="entry name" value="Oye-like"/>
</dbReference>
<keyword evidence="3" id="KW-0560">Oxidoreductase</keyword>
<reference evidence="5 6" key="1">
    <citation type="journal article" date="2014" name="Int. J. Syst. Evol. Microbiol.">
        <title>Complete genome sequence of Corynebacterium casei LMG S-19264T (=DSM 44701T), isolated from a smear-ripened cheese.</title>
        <authorList>
            <consortium name="US DOE Joint Genome Institute (JGI-PGF)"/>
            <person name="Walter F."/>
            <person name="Albersmeier A."/>
            <person name="Kalinowski J."/>
            <person name="Ruckert C."/>
        </authorList>
    </citation>
    <scope>NUCLEOTIDE SEQUENCE [LARGE SCALE GENOMIC DNA]</scope>
    <source>
        <strain evidence="5 6">NBRC 111766</strain>
    </source>
</reference>
<name>A0AA37U036_9RHOB</name>
<feature type="domain" description="NADH:flavin oxidoreductase/NADH oxidase N-terminal" evidence="4">
    <location>
        <begin position="5"/>
        <end position="335"/>
    </location>
</feature>
<evidence type="ECO:0000256" key="3">
    <source>
        <dbReference type="ARBA" id="ARBA00023002"/>
    </source>
</evidence>
<protein>
    <submittedName>
        <fullName evidence="5">Alkene reductase</fullName>
    </submittedName>
</protein>
<dbReference type="InterPro" id="IPR001155">
    <property type="entry name" value="OxRdtase_FMN_N"/>
</dbReference>
<evidence type="ECO:0000313" key="5">
    <source>
        <dbReference type="EMBL" id="GLS85420.1"/>
    </source>
</evidence>
<evidence type="ECO:0000313" key="6">
    <source>
        <dbReference type="Proteomes" id="UP001157355"/>
    </source>
</evidence>
<dbReference type="PANTHER" id="PTHR22893">
    <property type="entry name" value="NADH OXIDOREDUCTASE-RELATED"/>
    <property type="match status" value="1"/>
</dbReference>
<dbReference type="Gene3D" id="3.20.20.70">
    <property type="entry name" value="Aldolase class I"/>
    <property type="match status" value="1"/>
</dbReference>
<proteinExistence type="inferred from homology"/>
<dbReference type="FunFam" id="3.20.20.70:FF:000059">
    <property type="entry name" value="N-ethylmaleimide reductase, FMN-linked"/>
    <property type="match status" value="1"/>
</dbReference>
<dbReference type="GO" id="GO:0016628">
    <property type="term" value="F:oxidoreductase activity, acting on the CH-CH group of donors, NAD or NADP as acceptor"/>
    <property type="evidence" value="ECO:0007669"/>
    <property type="project" value="UniProtKB-ARBA"/>
</dbReference>
<dbReference type="AlphaFoldDB" id="A0AA37U036"/>
<dbReference type="Pfam" id="PF00724">
    <property type="entry name" value="Oxidored_FMN"/>
    <property type="match status" value="1"/>
</dbReference>
<dbReference type="CDD" id="cd02933">
    <property type="entry name" value="OYE_like_FMN"/>
    <property type="match status" value="1"/>
</dbReference>
<comment type="caution">
    <text evidence="5">The sequence shown here is derived from an EMBL/GenBank/DDBJ whole genome shotgun (WGS) entry which is preliminary data.</text>
</comment>
<evidence type="ECO:0000259" key="4">
    <source>
        <dbReference type="Pfam" id="PF00724"/>
    </source>
</evidence>
<comment type="similarity">
    <text evidence="2">Belongs to the NADH:flavin oxidoreductase/NADH oxidase family.</text>
</comment>
<dbReference type="EMBL" id="BSPP01000002">
    <property type="protein sequence ID" value="GLS85420.1"/>
    <property type="molecule type" value="Genomic_DNA"/>
</dbReference>
<dbReference type="GO" id="GO:0010181">
    <property type="term" value="F:FMN binding"/>
    <property type="evidence" value="ECO:0007669"/>
    <property type="project" value="InterPro"/>
</dbReference>
<dbReference type="PANTHER" id="PTHR22893:SF91">
    <property type="entry name" value="NADPH DEHYDROGENASE 2-RELATED"/>
    <property type="match status" value="1"/>
</dbReference>
<keyword evidence="6" id="KW-1185">Reference proteome</keyword>
<comment type="cofactor">
    <cofactor evidence="1">
        <name>FMN</name>
        <dbReference type="ChEBI" id="CHEBI:58210"/>
    </cofactor>
</comment>
<dbReference type="GO" id="GO:0005829">
    <property type="term" value="C:cytosol"/>
    <property type="evidence" value="ECO:0007669"/>
    <property type="project" value="UniProtKB-ARBA"/>
</dbReference>